<feature type="domain" description="Carrier" evidence="5">
    <location>
        <begin position="996"/>
        <end position="1071"/>
    </location>
</feature>
<keyword evidence="3" id="KW-0597">Phosphoprotein</keyword>
<dbReference type="InterPro" id="IPR009081">
    <property type="entry name" value="PP-bd_ACP"/>
</dbReference>
<dbReference type="NCBIfam" id="TIGR01733">
    <property type="entry name" value="AA-adenyl-dom"/>
    <property type="match status" value="2"/>
</dbReference>
<comment type="caution">
    <text evidence="6">The sequence shown here is derived from an EMBL/GenBank/DDBJ whole genome shotgun (WGS) entry which is preliminary data.</text>
</comment>
<dbReference type="PANTHER" id="PTHR45527">
    <property type="entry name" value="NONRIBOSOMAL PEPTIDE SYNTHETASE"/>
    <property type="match status" value="1"/>
</dbReference>
<dbReference type="SUPFAM" id="SSF56801">
    <property type="entry name" value="Acetyl-CoA synthetase-like"/>
    <property type="match status" value="2"/>
</dbReference>
<dbReference type="InterPro" id="IPR042099">
    <property type="entry name" value="ANL_N_sf"/>
</dbReference>
<dbReference type="InterPro" id="IPR036736">
    <property type="entry name" value="ACP-like_sf"/>
</dbReference>
<evidence type="ECO:0000256" key="4">
    <source>
        <dbReference type="SAM" id="MobiDB-lite"/>
    </source>
</evidence>
<evidence type="ECO:0000259" key="5">
    <source>
        <dbReference type="PROSITE" id="PS50075"/>
    </source>
</evidence>
<dbReference type="GO" id="GO:0031177">
    <property type="term" value="F:phosphopantetheine binding"/>
    <property type="evidence" value="ECO:0007669"/>
    <property type="project" value="InterPro"/>
</dbReference>
<dbReference type="Proteomes" id="UP000286746">
    <property type="component" value="Unassembled WGS sequence"/>
</dbReference>
<dbReference type="InterPro" id="IPR023213">
    <property type="entry name" value="CAT-like_dom_sf"/>
</dbReference>
<evidence type="ECO:0000256" key="1">
    <source>
        <dbReference type="ARBA" id="ARBA00001957"/>
    </source>
</evidence>
<dbReference type="GO" id="GO:0009366">
    <property type="term" value="C:enterobactin synthetase complex"/>
    <property type="evidence" value="ECO:0007669"/>
    <property type="project" value="TreeGrafter"/>
</dbReference>
<dbReference type="Gene3D" id="3.40.50.12780">
    <property type="entry name" value="N-terminal domain of ligase-like"/>
    <property type="match status" value="2"/>
</dbReference>
<dbReference type="Gene3D" id="3.30.559.30">
    <property type="entry name" value="Nonribosomal peptide synthetase, condensation domain"/>
    <property type="match status" value="2"/>
</dbReference>
<dbReference type="GO" id="GO:0008610">
    <property type="term" value="P:lipid biosynthetic process"/>
    <property type="evidence" value="ECO:0007669"/>
    <property type="project" value="UniProtKB-ARBA"/>
</dbReference>
<dbReference type="FunFam" id="3.40.50.12780:FF:000012">
    <property type="entry name" value="Non-ribosomal peptide synthetase"/>
    <property type="match status" value="1"/>
</dbReference>
<accession>A0A401WE71</accession>
<comment type="cofactor">
    <cofactor evidence="1">
        <name>pantetheine 4'-phosphate</name>
        <dbReference type="ChEBI" id="CHEBI:47942"/>
    </cofactor>
</comment>
<gene>
    <name evidence="6" type="ORF">GKJPGBOP_07351</name>
</gene>
<reference evidence="6 7" key="1">
    <citation type="submission" date="2018-11" db="EMBL/GenBank/DDBJ databases">
        <title>Whole genome sequence of Streptomyces paromomycinus NBRC 15454(T).</title>
        <authorList>
            <person name="Komaki H."/>
            <person name="Tamura T."/>
        </authorList>
    </citation>
    <scope>NUCLEOTIDE SEQUENCE [LARGE SCALE GENOMIC DNA]</scope>
    <source>
        <strain evidence="6 7">NBRC 15454</strain>
    </source>
</reference>
<dbReference type="InterPro" id="IPR020806">
    <property type="entry name" value="PKS_PP-bd"/>
</dbReference>
<feature type="region of interest" description="Disordered" evidence="4">
    <location>
        <begin position="1"/>
        <end position="36"/>
    </location>
</feature>
<keyword evidence="2" id="KW-0596">Phosphopantetheine</keyword>
<feature type="compositionally biased region" description="Pro residues" evidence="4">
    <location>
        <begin position="1"/>
        <end position="14"/>
    </location>
</feature>
<dbReference type="InterPro" id="IPR000873">
    <property type="entry name" value="AMP-dep_synth/lig_dom"/>
</dbReference>
<feature type="domain" description="Carrier" evidence="5">
    <location>
        <begin position="2070"/>
        <end position="2145"/>
    </location>
</feature>
<dbReference type="GO" id="GO:0043041">
    <property type="term" value="P:amino acid activation for nonribosomal peptide biosynthetic process"/>
    <property type="evidence" value="ECO:0007669"/>
    <property type="project" value="TreeGrafter"/>
</dbReference>
<dbReference type="Gene3D" id="3.30.559.10">
    <property type="entry name" value="Chloramphenicol acetyltransferase-like domain"/>
    <property type="match status" value="2"/>
</dbReference>
<dbReference type="Gene3D" id="1.10.1200.10">
    <property type="entry name" value="ACP-like"/>
    <property type="match status" value="2"/>
</dbReference>
<dbReference type="InterPro" id="IPR045851">
    <property type="entry name" value="AMP-bd_C_sf"/>
</dbReference>
<dbReference type="InterPro" id="IPR001242">
    <property type="entry name" value="Condensation_dom"/>
</dbReference>
<dbReference type="FunFam" id="1.10.1200.10:FF:000005">
    <property type="entry name" value="Nonribosomal peptide synthetase 1"/>
    <property type="match status" value="1"/>
</dbReference>
<sequence length="2162" mass="235030">MKPSSLPGPQPTVPPKSEEALRVDSSPSPHEITRAPTADWYPLSSGQLSIWLTTQAGGAHGAYTVPAVYRLSGALDADELRRAFEALLARHESLRTAFAVVDGIPRQRPVPDAPLDWTHAVAEGDAEHLVEAFTAGAFDLAAGRLLRVLLVRTGVDEHVLAVAAHHIAVDGWSMTVLLDQVTSAYDALVRGEEPESGAPQLQYKDYARWQQAHLHGGSFDASRAYWQERFQESVVPLDLPADRPRPASRSYRGAVTGRDIGQDTLQALKALCRQERVTLFAGLSAALRVQLLRYTGRRDIVLGTPAVTRPVPELYDQIGCYINSIALRDTVQPGTSFRALLRTVQDTLQGALRHHEYPFDQVVRDAGEATEAGRNPLFDVMVIFDHGWGRPTEPAAGLRFDALKAGNGHSKMDLTVFFEETATGLRVTAEYSTELFDADRVERLLEHFGVLLEDASARPDRAVETVRLMGEQERHQVVHGFNRAGTHYDLGTPLPQLFEQQAARTPAAVATVDEHGSLTFAELNSRANQLAWTLREIYGVGAGTLVALYLERSVDLTVAVQAVLKAGGAYLPVNTADPLDRVRTVLEDSGSRLVLTRGGGAVPLPDGLPELDITGPAALSPRTDDPPPLAGPGDLAYCIYTSGSTGRPKGALIEHRAIVNRLRWMTDDLGLGTDDVFLQKTPYSFDVSVWELLLPGLLGATQVMLPPGGESDPRLIRATVERHGVTVVHFVPSMLSQYLAAVPDAFAGVRNCVCSGEELDRDLAGRFHSATGGTGTRLFNYYGPTEAAVDVTTLHVEDGERPVTIGRPAPGNRLYVVDEAGQPCPVGVTGELCIGGVQLARGYLNRPELTAERFVTAAFLPDERIYRTGDLAHWLPDGEVRYLGRRDNQVKIRGHRVELGEIEQALRDQPAVTRAVVLPRRDALGTDLLYAYVEAGQDCPPADRLRDALEQRLPRYMVPSHYIRTDTFPVTRNGKVDRAALVQLSGAEVATTEYVAASTPTERTLTGIWQSLLSVQRVGVTDDFFVLGGHSLSALQLNSRISEHFGLDLQAAAIFTHRTVAAQARLVDGAAAGARAALEPVARAGRHVLSYAQERMWFLYMLDPESTAYHIPTLATFHGRLDTEALRAALSDLFERHEILRVVYDSEDGQPFQRPLDGLALPFSQTDLSHLGPQEAEEAVARAVHEDGARPFRLREESPVRFRLFKVHETEHRLLTTLHHIAGDGWSTRLMMRELSALYTRRTGGAGEPLPDLRVQYIDYATAVRDEGHRQAVDADLQYWTERLAGAPTLELPTDVPGPEAADRSCGRTALALPAATARKLRELAVRTSTTPFEVTMAAVSLLLSRLGDQQDVSVGYPVANRQSVELEGIMGLFLNTLVQRTDLSGEPVFTDLLKRVSTGVQEAYAHQSAPFELLVERLNPARQLDRTPVFDVLLNYLGSLREEARIEGLEVEFDDQLFEPEAKFPLTFYVWDEPDDAGGERLHIELVHKSSLFSTARAETMVHQLGALLAQIADAPERPLAAYSLVLPSPAGAEAALRTAIEEPPQPPVTELIAAQAARSPGRPALVQGSRSLSYTELVRRSEDLARRLVAEGCAPGRVVAVTGPRGPGFYVAMLGVLRSGAVFFPLDPALPPGRRDHLLSAGRPELVVRATDLFADRADGADTAVGTDDSGLPVVLVDAHTGTLTEEAPDAELPAVAPDAPAYLFFTSGTTGTPRGVLGRHASLSHFLRWQSGEFGIGDGDRCAQLTSPSFDVMLRDTLLALVSGGTTVVPEPSDLLGGKAVFAWLERERVSVLHAAPTVLQSWLLDVPATTRLPGLRLAFLAGEPLKAALVERLRQVLPEHGEIVNLYGPTETTMAKFAHRVPAGETLPPVLPVGTPLPQCQAFVLRGDVVCGVGEPGEIVIRTPYRTLGCLNAPDSAAFYPNPYRADERDLLYRTGDVGRLRPDGLLEIVGRADHQIKISGVRIHPAEIEAALVGHPLVSGCVVTAHKTPQDEYHLVAYVVPDTGAEGDGLGGRLRQYLTGQLPQAMVPGEFVVLDRIPTNANGKPDRRALPAPAFLDDSPVAGKAPRTAAELRIQEAWQSALGRRVSGVDQVFFELGGTSLKLLRLHALLEEEFPAAFRVAQLFSHPTIALQAQLAEPAAARETQDPTEDEVSEHDF</sequence>
<keyword evidence="7" id="KW-1185">Reference proteome</keyword>
<feature type="region of interest" description="Disordered" evidence="4">
    <location>
        <begin position="2140"/>
        <end position="2162"/>
    </location>
</feature>
<dbReference type="PROSITE" id="PS00455">
    <property type="entry name" value="AMP_BINDING"/>
    <property type="match status" value="1"/>
</dbReference>
<dbReference type="Gene3D" id="3.30.300.30">
    <property type="match status" value="2"/>
</dbReference>
<dbReference type="SMART" id="SM00823">
    <property type="entry name" value="PKS_PP"/>
    <property type="match status" value="2"/>
</dbReference>
<dbReference type="Pfam" id="PF00668">
    <property type="entry name" value="Condensation"/>
    <property type="match status" value="2"/>
</dbReference>
<evidence type="ECO:0000256" key="2">
    <source>
        <dbReference type="ARBA" id="ARBA00022450"/>
    </source>
</evidence>
<dbReference type="CDD" id="cd05930">
    <property type="entry name" value="A_NRPS"/>
    <property type="match status" value="2"/>
</dbReference>
<feature type="compositionally biased region" description="Acidic residues" evidence="4">
    <location>
        <begin position="2151"/>
        <end position="2162"/>
    </location>
</feature>
<dbReference type="Pfam" id="PF13193">
    <property type="entry name" value="AMP-binding_C"/>
    <property type="match status" value="2"/>
</dbReference>
<protein>
    <submittedName>
        <fullName evidence="6">Non-ribosomal peptide synthetase</fullName>
    </submittedName>
</protein>
<dbReference type="SUPFAM" id="SSF47336">
    <property type="entry name" value="ACP-like"/>
    <property type="match status" value="2"/>
</dbReference>
<dbReference type="InterPro" id="IPR010071">
    <property type="entry name" value="AA_adenyl_dom"/>
</dbReference>
<dbReference type="PROSITE" id="PS50075">
    <property type="entry name" value="CARRIER"/>
    <property type="match status" value="2"/>
</dbReference>
<dbReference type="GO" id="GO:0047527">
    <property type="term" value="F:2,3-dihydroxybenzoate-serine ligase activity"/>
    <property type="evidence" value="ECO:0007669"/>
    <property type="project" value="TreeGrafter"/>
</dbReference>
<dbReference type="FunFam" id="2.30.38.10:FF:000001">
    <property type="entry name" value="Non-ribosomal peptide synthetase PvdI"/>
    <property type="match status" value="1"/>
</dbReference>
<dbReference type="SUPFAM" id="SSF52777">
    <property type="entry name" value="CoA-dependent acyltransferases"/>
    <property type="match status" value="4"/>
</dbReference>
<evidence type="ECO:0000313" key="7">
    <source>
        <dbReference type="Proteomes" id="UP000286746"/>
    </source>
</evidence>
<dbReference type="InterPro" id="IPR025110">
    <property type="entry name" value="AMP-bd_C"/>
</dbReference>
<dbReference type="EMBL" id="BHZD01000001">
    <property type="protein sequence ID" value="GCD47581.1"/>
    <property type="molecule type" value="Genomic_DNA"/>
</dbReference>
<dbReference type="Pfam" id="PF00501">
    <property type="entry name" value="AMP-binding"/>
    <property type="match status" value="2"/>
</dbReference>
<proteinExistence type="predicted"/>
<dbReference type="InterPro" id="IPR020845">
    <property type="entry name" value="AMP-binding_CS"/>
</dbReference>
<dbReference type="GO" id="GO:0009239">
    <property type="term" value="P:enterobactin biosynthetic process"/>
    <property type="evidence" value="ECO:0007669"/>
    <property type="project" value="TreeGrafter"/>
</dbReference>
<dbReference type="CDD" id="cd19531">
    <property type="entry name" value="LCL_NRPS-like"/>
    <property type="match status" value="2"/>
</dbReference>
<organism evidence="6 7">
    <name type="scientific">Streptomyces paromomycinus</name>
    <name type="common">Streptomyces rimosus subsp. paromomycinus</name>
    <dbReference type="NCBI Taxonomy" id="92743"/>
    <lineage>
        <taxon>Bacteria</taxon>
        <taxon>Bacillati</taxon>
        <taxon>Actinomycetota</taxon>
        <taxon>Actinomycetes</taxon>
        <taxon>Kitasatosporales</taxon>
        <taxon>Streptomycetaceae</taxon>
        <taxon>Streptomyces</taxon>
    </lineage>
</organism>
<dbReference type="PANTHER" id="PTHR45527:SF1">
    <property type="entry name" value="FATTY ACID SYNTHASE"/>
    <property type="match status" value="1"/>
</dbReference>
<name>A0A401WE71_STREY</name>
<dbReference type="GO" id="GO:0005829">
    <property type="term" value="C:cytosol"/>
    <property type="evidence" value="ECO:0007669"/>
    <property type="project" value="TreeGrafter"/>
</dbReference>
<evidence type="ECO:0000313" key="6">
    <source>
        <dbReference type="EMBL" id="GCD47581.1"/>
    </source>
</evidence>
<evidence type="ECO:0000256" key="3">
    <source>
        <dbReference type="ARBA" id="ARBA00022553"/>
    </source>
</evidence>
<dbReference type="Pfam" id="PF00550">
    <property type="entry name" value="PP-binding"/>
    <property type="match status" value="2"/>
</dbReference>